<dbReference type="OrthoDB" id="7596945at2"/>
<sequence length="49" mass="5031">MKDCIENTPRVEAQDDDIIVLGVASVETKGTPPMGPEGQGFGAGVGITE</sequence>
<feature type="compositionally biased region" description="Gly residues" evidence="1">
    <location>
        <begin position="37"/>
        <end position="49"/>
    </location>
</feature>
<gene>
    <name evidence="2" type="ORF">E6C76_12600</name>
</gene>
<feature type="region of interest" description="Disordered" evidence="1">
    <location>
        <begin position="27"/>
        <end position="49"/>
    </location>
</feature>
<dbReference type="NCBIfam" id="NF033522">
    <property type="entry name" value="lasso_benenodin"/>
    <property type="match status" value="1"/>
</dbReference>
<protein>
    <submittedName>
        <fullName evidence="2">Benenodin family lasso peptide</fullName>
    </submittedName>
</protein>
<evidence type="ECO:0000313" key="3">
    <source>
        <dbReference type="Proteomes" id="UP000308430"/>
    </source>
</evidence>
<dbReference type="InterPro" id="IPR049805">
    <property type="entry name" value="Lasso_benenodin"/>
</dbReference>
<reference evidence="2 3" key="1">
    <citation type="submission" date="2019-04" db="EMBL/GenBank/DDBJ databases">
        <title>Azoarcus nasutitermitis sp. nov. isolated from termite nest.</title>
        <authorList>
            <person name="Lin S.-Y."/>
            <person name="Hameed A."/>
            <person name="Hsu Y.-H."/>
            <person name="Young C.-C."/>
        </authorList>
    </citation>
    <scope>NUCLEOTIDE SEQUENCE [LARGE SCALE GENOMIC DNA]</scope>
    <source>
        <strain evidence="2 3">CC-YHH838</strain>
    </source>
</reference>
<proteinExistence type="predicted"/>
<organism evidence="2 3">
    <name type="scientific">Pseudothauera nasutitermitis</name>
    <dbReference type="NCBI Taxonomy" id="2565930"/>
    <lineage>
        <taxon>Bacteria</taxon>
        <taxon>Pseudomonadati</taxon>
        <taxon>Pseudomonadota</taxon>
        <taxon>Betaproteobacteria</taxon>
        <taxon>Rhodocyclales</taxon>
        <taxon>Zoogloeaceae</taxon>
        <taxon>Pseudothauera</taxon>
    </lineage>
</organism>
<accession>A0A4S4B1Q1</accession>
<evidence type="ECO:0000313" key="2">
    <source>
        <dbReference type="EMBL" id="THF64868.1"/>
    </source>
</evidence>
<keyword evidence="3" id="KW-1185">Reference proteome</keyword>
<comment type="caution">
    <text evidence="2">The sequence shown here is derived from an EMBL/GenBank/DDBJ whole genome shotgun (WGS) entry which is preliminary data.</text>
</comment>
<name>A0A4S4B1Q1_9RHOO</name>
<dbReference type="Proteomes" id="UP000308430">
    <property type="component" value="Unassembled WGS sequence"/>
</dbReference>
<dbReference type="EMBL" id="SSOC01000004">
    <property type="protein sequence ID" value="THF64868.1"/>
    <property type="molecule type" value="Genomic_DNA"/>
</dbReference>
<dbReference type="RefSeq" id="WP_136348567.1">
    <property type="nucleotide sequence ID" value="NZ_SSOC01000004.1"/>
</dbReference>
<evidence type="ECO:0000256" key="1">
    <source>
        <dbReference type="SAM" id="MobiDB-lite"/>
    </source>
</evidence>
<dbReference type="Pfam" id="PF24178">
    <property type="entry name" value="Subterisin"/>
    <property type="match status" value="1"/>
</dbReference>
<dbReference type="AlphaFoldDB" id="A0A4S4B1Q1"/>